<comment type="caution">
    <text evidence="3">The sequence shown here is derived from an EMBL/GenBank/DDBJ whole genome shotgun (WGS) entry which is preliminary data.</text>
</comment>
<feature type="transmembrane region" description="Helical" evidence="2">
    <location>
        <begin position="570"/>
        <end position="591"/>
    </location>
</feature>
<feature type="compositionally biased region" description="Basic and acidic residues" evidence="1">
    <location>
        <begin position="41"/>
        <end position="53"/>
    </location>
</feature>
<evidence type="ECO:0000313" key="4">
    <source>
        <dbReference type="Proteomes" id="UP001589867"/>
    </source>
</evidence>
<feature type="transmembrane region" description="Helical" evidence="2">
    <location>
        <begin position="635"/>
        <end position="657"/>
    </location>
</feature>
<evidence type="ECO:0000313" key="3">
    <source>
        <dbReference type="EMBL" id="MFC0532930.1"/>
    </source>
</evidence>
<accession>A0ABV6MDX7</accession>
<feature type="compositionally biased region" description="Basic and acidic residues" evidence="1">
    <location>
        <begin position="159"/>
        <end position="179"/>
    </location>
</feature>
<feature type="transmembrane region" description="Helical" evidence="2">
    <location>
        <begin position="612"/>
        <end position="629"/>
    </location>
</feature>
<protein>
    <submittedName>
        <fullName evidence="3">Uncharacterized protein</fullName>
    </submittedName>
</protein>
<keyword evidence="4" id="KW-1185">Reference proteome</keyword>
<sequence length="664" mass="69011">MERSSGAHRADLDGGAGYPSGGSSSTRSSSSSGSIYRGRRRQQEDVAADDRPYGRRSARTRWDQGEEDSTGSWSRYEEPDERGGRSGGFSPEVAPTSGWTPSAAPTSGWVGAASTSEWTREAYTGEWTRGDFTGEWHRDTGEPLTPPRSGSGRSGGRRRAPDWHELPEEPAGHGQRSAERPAVPPQRDSFTDTSEWVAARGEPSPSRPRRPDWAVGLDPTTTGRRRRSWQDQTESRWPTTQESEAASAGWSSGGISTGSPAEPVSGWPAGRADEPAAGLPSARVEERAPGLSGGRVDERLAGPSGGRADESGGRWSGGRGVSDDRLASTDDRLASAGGRVSSDGRLGSSDVPFASDGRLAAPGGRSASDRSFASDARLADDDPRWVGIPSSAPRSPAVAFPDEPGFDYDDRPGARGGPTAFRDAASTTVFRGTDAPRARAEAPSRPTGSDWRAPTEAPSGGRALAEAPGREQTFAEAPGGGRARAKAPGRERALAEAPGHTTDWRAPTAPSGGRAPAAATARATATAPASEWRTPAAADAGRDRMLGSAVRRVATPDELDDGYTRAPGGVFAAIVATLAWYAVPLVLFAVYTLVQGDESQALGSLSGGLTRFAAALAVSLVVAVLLRWVSSTWRAISVGLAAAVVGGGLSTVLLSAISGQPLGG</sequence>
<dbReference type="RefSeq" id="WP_377259904.1">
    <property type="nucleotide sequence ID" value="NZ_JBHLUH010000077.1"/>
</dbReference>
<feature type="compositionally biased region" description="Polar residues" evidence="1">
    <location>
        <begin position="230"/>
        <end position="242"/>
    </location>
</feature>
<evidence type="ECO:0000256" key="1">
    <source>
        <dbReference type="SAM" id="MobiDB-lite"/>
    </source>
</evidence>
<feature type="compositionally biased region" description="Basic and acidic residues" evidence="1">
    <location>
        <begin position="128"/>
        <end position="141"/>
    </location>
</feature>
<feature type="compositionally biased region" description="Low complexity" evidence="1">
    <location>
        <begin position="21"/>
        <end position="36"/>
    </location>
</feature>
<keyword evidence="2" id="KW-1133">Transmembrane helix</keyword>
<organism evidence="3 4">
    <name type="scientific">Phytohabitans kaempferiae</name>
    <dbReference type="NCBI Taxonomy" id="1620943"/>
    <lineage>
        <taxon>Bacteria</taxon>
        <taxon>Bacillati</taxon>
        <taxon>Actinomycetota</taxon>
        <taxon>Actinomycetes</taxon>
        <taxon>Micromonosporales</taxon>
        <taxon>Micromonosporaceae</taxon>
    </lineage>
</organism>
<feature type="compositionally biased region" description="Basic and acidic residues" evidence="1">
    <location>
        <begin position="321"/>
        <end position="333"/>
    </location>
</feature>
<dbReference type="Proteomes" id="UP001589867">
    <property type="component" value="Unassembled WGS sequence"/>
</dbReference>
<evidence type="ECO:0000256" key="2">
    <source>
        <dbReference type="SAM" id="Phobius"/>
    </source>
</evidence>
<feature type="compositionally biased region" description="Low complexity" evidence="1">
    <location>
        <begin position="506"/>
        <end position="530"/>
    </location>
</feature>
<feature type="compositionally biased region" description="Low complexity" evidence="1">
    <location>
        <begin position="365"/>
        <end position="376"/>
    </location>
</feature>
<dbReference type="EMBL" id="JBHLUH010000077">
    <property type="protein sequence ID" value="MFC0532930.1"/>
    <property type="molecule type" value="Genomic_DNA"/>
</dbReference>
<proteinExistence type="predicted"/>
<keyword evidence="2" id="KW-0472">Membrane</keyword>
<keyword evidence="2" id="KW-0812">Transmembrane</keyword>
<name>A0ABV6MDX7_9ACTN</name>
<reference evidence="3 4" key="1">
    <citation type="submission" date="2024-09" db="EMBL/GenBank/DDBJ databases">
        <authorList>
            <person name="Sun Q."/>
            <person name="Mori K."/>
        </authorList>
    </citation>
    <scope>NUCLEOTIDE SEQUENCE [LARGE SCALE GENOMIC DNA]</scope>
    <source>
        <strain evidence="3 4">TBRC 3947</strain>
    </source>
</reference>
<feature type="region of interest" description="Disordered" evidence="1">
    <location>
        <begin position="1"/>
        <end position="541"/>
    </location>
</feature>
<feature type="compositionally biased region" description="Basic and acidic residues" evidence="1">
    <location>
        <begin position="75"/>
        <end position="84"/>
    </location>
</feature>
<feature type="compositionally biased region" description="Basic and acidic residues" evidence="1">
    <location>
        <begin position="1"/>
        <end position="12"/>
    </location>
</feature>
<gene>
    <name evidence="3" type="ORF">ACFFIA_35470</name>
</gene>